<name>A0A1G6SLI8_9ACTN</name>
<keyword evidence="7 9" id="KW-1133">Transmembrane helix</keyword>
<dbReference type="SUPFAM" id="SSF161098">
    <property type="entry name" value="MetI-like"/>
    <property type="match status" value="1"/>
</dbReference>
<dbReference type="PANTHER" id="PTHR30614">
    <property type="entry name" value="MEMBRANE COMPONENT OF AMINO ACID ABC TRANSPORTER"/>
    <property type="match status" value="1"/>
</dbReference>
<reference evidence="12" key="1">
    <citation type="submission" date="2016-10" db="EMBL/GenBank/DDBJ databases">
        <authorList>
            <person name="Varghese N."/>
            <person name="Submissions S."/>
        </authorList>
    </citation>
    <scope>NUCLEOTIDE SEQUENCE [LARGE SCALE GENOMIC DNA]</scope>
    <source>
        <strain evidence="12">CGMCC 4.3516</strain>
    </source>
</reference>
<evidence type="ECO:0000256" key="2">
    <source>
        <dbReference type="ARBA" id="ARBA00010072"/>
    </source>
</evidence>
<evidence type="ECO:0000313" key="12">
    <source>
        <dbReference type="Proteomes" id="UP000198949"/>
    </source>
</evidence>
<evidence type="ECO:0000256" key="5">
    <source>
        <dbReference type="ARBA" id="ARBA00022692"/>
    </source>
</evidence>
<evidence type="ECO:0000256" key="8">
    <source>
        <dbReference type="ARBA" id="ARBA00023136"/>
    </source>
</evidence>
<evidence type="ECO:0000256" key="1">
    <source>
        <dbReference type="ARBA" id="ARBA00004651"/>
    </source>
</evidence>
<dbReference type="InterPro" id="IPR000515">
    <property type="entry name" value="MetI-like"/>
</dbReference>
<dbReference type="OrthoDB" id="3181282at2"/>
<dbReference type="PANTHER" id="PTHR30614:SF37">
    <property type="entry name" value="AMINO-ACID ABC TRANSPORTER PERMEASE PROTEIN YHDX-RELATED"/>
    <property type="match status" value="1"/>
</dbReference>
<dbReference type="EMBL" id="FNAD01000002">
    <property type="protein sequence ID" value="SDD17653.1"/>
    <property type="molecule type" value="Genomic_DNA"/>
</dbReference>
<proteinExistence type="inferred from homology"/>
<keyword evidence="4" id="KW-1003">Cell membrane</keyword>
<feature type="transmembrane region" description="Helical" evidence="9">
    <location>
        <begin position="85"/>
        <end position="104"/>
    </location>
</feature>
<dbReference type="PROSITE" id="PS50928">
    <property type="entry name" value="ABC_TM1"/>
    <property type="match status" value="1"/>
</dbReference>
<dbReference type="GO" id="GO:0006865">
    <property type="term" value="P:amino acid transport"/>
    <property type="evidence" value="ECO:0007669"/>
    <property type="project" value="UniProtKB-KW"/>
</dbReference>
<dbReference type="InterPro" id="IPR035906">
    <property type="entry name" value="MetI-like_sf"/>
</dbReference>
<feature type="domain" description="ABC transmembrane type-1" evidence="10">
    <location>
        <begin position="16"/>
        <end position="207"/>
    </location>
</feature>
<keyword evidence="6" id="KW-0029">Amino-acid transport</keyword>
<evidence type="ECO:0000256" key="7">
    <source>
        <dbReference type="ARBA" id="ARBA00022989"/>
    </source>
</evidence>
<organism evidence="11 12">
    <name type="scientific">Glycomyces harbinensis</name>
    <dbReference type="NCBI Taxonomy" id="58114"/>
    <lineage>
        <taxon>Bacteria</taxon>
        <taxon>Bacillati</taxon>
        <taxon>Actinomycetota</taxon>
        <taxon>Actinomycetes</taxon>
        <taxon>Glycomycetales</taxon>
        <taxon>Glycomycetaceae</taxon>
        <taxon>Glycomyces</taxon>
    </lineage>
</organism>
<keyword evidence="5 9" id="KW-0812">Transmembrane</keyword>
<keyword evidence="12" id="KW-1185">Reference proteome</keyword>
<keyword evidence="8 9" id="KW-0472">Membrane</keyword>
<evidence type="ECO:0000259" key="10">
    <source>
        <dbReference type="PROSITE" id="PS50928"/>
    </source>
</evidence>
<dbReference type="NCBIfam" id="TIGR01726">
    <property type="entry name" value="HEQRo_perm_3TM"/>
    <property type="match status" value="1"/>
</dbReference>
<feature type="transmembrane region" description="Helical" evidence="9">
    <location>
        <begin position="20"/>
        <end position="42"/>
    </location>
</feature>
<gene>
    <name evidence="11" type="ORF">SAMN05216270_102163</name>
</gene>
<evidence type="ECO:0000256" key="4">
    <source>
        <dbReference type="ARBA" id="ARBA00022475"/>
    </source>
</evidence>
<keyword evidence="3 9" id="KW-0813">Transport</keyword>
<dbReference type="STRING" id="58114.SAMN05216270_102163"/>
<sequence length="218" mass="23577">MFDNFDLMVAALGAGMWTTVWVTLTSYTIALAIGMVLVVMHVSPAVPARWAANAYTQLFRNIPLLAVLFIMYFGLPKVGIVADNWVWALLGLGMYTGAFVGETLRSGINSIPLGQAEAARSIGLTFGQSLKGVILPQAVRAVIPPLGSLLIALVKNSALVLAIGVTELTAQSRRLIEDNESRFDLWGVIIGVTVSYLLIALVLSYLVRLVEKRTAFVR</sequence>
<feature type="transmembrane region" description="Helical" evidence="9">
    <location>
        <begin position="185"/>
        <end position="207"/>
    </location>
</feature>
<evidence type="ECO:0000256" key="6">
    <source>
        <dbReference type="ARBA" id="ARBA00022970"/>
    </source>
</evidence>
<accession>A0A1G6SLI8</accession>
<dbReference type="Pfam" id="PF00528">
    <property type="entry name" value="BPD_transp_1"/>
    <property type="match status" value="1"/>
</dbReference>
<evidence type="ECO:0000313" key="11">
    <source>
        <dbReference type="EMBL" id="SDD17653.1"/>
    </source>
</evidence>
<dbReference type="GO" id="GO:0043190">
    <property type="term" value="C:ATP-binding cassette (ABC) transporter complex"/>
    <property type="evidence" value="ECO:0007669"/>
    <property type="project" value="InterPro"/>
</dbReference>
<evidence type="ECO:0000256" key="3">
    <source>
        <dbReference type="ARBA" id="ARBA00022448"/>
    </source>
</evidence>
<comment type="subcellular location">
    <subcellularLocation>
        <location evidence="1 9">Cell membrane</location>
        <topology evidence="1 9">Multi-pass membrane protein</topology>
    </subcellularLocation>
</comment>
<dbReference type="Gene3D" id="1.10.3720.10">
    <property type="entry name" value="MetI-like"/>
    <property type="match status" value="1"/>
</dbReference>
<feature type="transmembrane region" description="Helical" evidence="9">
    <location>
        <begin position="146"/>
        <end position="165"/>
    </location>
</feature>
<dbReference type="CDD" id="cd06261">
    <property type="entry name" value="TM_PBP2"/>
    <property type="match status" value="1"/>
</dbReference>
<protein>
    <submittedName>
        <fullName evidence="11">Glutamate transport system permease protein</fullName>
    </submittedName>
</protein>
<dbReference type="AlphaFoldDB" id="A0A1G6SLI8"/>
<feature type="transmembrane region" description="Helical" evidence="9">
    <location>
        <begin position="54"/>
        <end position="73"/>
    </location>
</feature>
<dbReference type="Proteomes" id="UP000198949">
    <property type="component" value="Unassembled WGS sequence"/>
</dbReference>
<dbReference type="InterPro" id="IPR010065">
    <property type="entry name" value="AA_ABC_transptr_permease_3TM"/>
</dbReference>
<dbReference type="RefSeq" id="WP_091029142.1">
    <property type="nucleotide sequence ID" value="NZ_FNAD01000002.1"/>
</dbReference>
<comment type="similarity">
    <text evidence="2">Belongs to the binding-protein-dependent transport system permease family. HisMQ subfamily.</text>
</comment>
<evidence type="ECO:0000256" key="9">
    <source>
        <dbReference type="RuleBase" id="RU363032"/>
    </source>
</evidence>
<dbReference type="GO" id="GO:0022857">
    <property type="term" value="F:transmembrane transporter activity"/>
    <property type="evidence" value="ECO:0007669"/>
    <property type="project" value="InterPro"/>
</dbReference>
<dbReference type="InterPro" id="IPR043429">
    <property type="entry name" value="ArtM/GltK/GlnP/TcyL/YhdX-like"/>
</dbReference>